<dbReference type="RefSeq" id="WP_143878655.1">
    <property type="nucleotide sequence ID" value="NZ_BAABLZ010000001.1"/>
</dbReference>
<evidence type="ECO:0000313" key="3">
    <source>
        <dbReference type="EMBL" id="QDQ73142.1"/>
    </source>
</evidence>
<sequence>MDLKSGYPYWAVKSGLIHSFPKLTRDNSCEVAVIGGGISGALIADELATHGHDVMVLEERDIAWGSTSASTALIQYEIDTHLIDLASMFGDEQAKLAYNSCLVAVESFAAIAARVKGIGFRRMQSVYFASSRSDSITLKEEFLARERTGLPVSWLDREGLSERFGIDAPAAILSRTAAVVDPYRMTYRLLAAWKRRGMPVYDRSRVVDIVVRPRSVQLQTEEGFHVTAKHVVMATGYAAQSLLKQRIARNRSSYAYVTDPIDRTVLGPLRDAMLWETARPYLYMRTTSDGRVIVGGEDDSIDIPARRDARVAKKAHRLAKRVSGMFPRLQARPAFSWAGTFAETADGLPFFGAHRQYGPRVLFAMAYGGNGITYSVLGASILRAAIERKRHALFALFGFARFH</sequence>
<keyword evidence="4" id="KW-1185">Reference proteome</keyword>
<dbReference type="SUPFAM" id="SSF51905">
    <property type="entry name" value="FAD/NAD(P)-binding domain"/>
    <property type="match status" value="1"/>
</dbReference>
<accession>A0A516V3N0</accession>
<dbReference type="Pfam" id="PF01266">
    <property type="entry name" value="DAO"/>
    <property type="match status" value="1"/>
</dbReference>
<gene>
    <name evidence="3" type="ORF">FNZ56_04255</name>
</gene>
<keyword evidence="1" id="KW-0560">Oxidoreductase</keyword>
<evidence type="ECO:0000256" key="1">
    <source>
        <dbReference type="ARBA" id="ARBA00023002"/>
    </source>
</evidence>
<organism evidence="3 4">
    <name type="scientific">Pseudoluteimonas lycopersici</name>
    <dbReference type="NCBI Taxonomy" id="1324796"/>
    <lineage>
        <taxon>Bacteria</taxon>
        <taxon>Pseudomonadati</taxon>
        <taxon>Pseudomonadota</taxon>
        <taxon>Gammaproteobacteria</taxon>
        <taxon>Lysobacterales</taxon>
        <taxon>Lysobacteraceae</taxon>
        <taxon>Pseudoluteimonas</taxon>
    </lineage>
</organism>
<evidence type="ECO:0000313" key="4">
    <source>
        <dbReference type="Proteomes" id="UP000315891"/>
    </source>
</evidence>
<reference evidence="3 4" key="1">
    <citation type="submission" date="2019-07" db="EMBL/GenBank/DDBJ databases">
        <title>Lysobacter weifangensis sp. nov., isolated from bensulfuron-methyl contaminated farmland soil.</title>
        <authorList>
            <person name="Zhao H."/>
        </authorList>
    </citation>
    <scope>NUCLEOTIDE SEQUENCE [LARGE SCALE GENOMIC DNA]</scope>
    <source>
        <strain evidence="3 4">CC-Bw-6</strain>
    </source>
</reference>
<dbReference type="AlphaFoldDB" id="A0A516V3N0"/>
<dbReference type="PANTHER" id="PTHR13847">
    <property type="entry name" value="SARCOSINE DEHYDROGENASE-RELATED"/>
    <property type="match status" value="1"/>
</dbReference>
<evidence type="ECO:0000259" key="2">
    <source>
        <dbReference type="Pfam" id="PF01266"/>
    </source>
</evidence>
<dbReference type="InterPro" id="IPR006076">
    <property type="entry name" value="FAD-dep_OxRdtase"/>
</dbReference>
<name>A0A516V3N0_9GAMM</name>
<feature type="domain" description="FAD dependent oxidoreductase" evidence="2">
    <location>
        <begin position="31"/>
        <end position="382"/>
    </location>
</feature>
<protein>
    <submittedName>
        <fullName evidence="3">FAD-binding oxidoreductase</fullName>
    </submittedName>
</protein>
<dbReference type="GO" id="GO:0005737">
    <property type="term" value="C:cytoplasm"/>
    <property type="evidence" value="ECO:0007669"/>
    <property type="project" value="TreeGrafter"/>
</dbReference>
<proteinExistence type="predicted"/>
<dbReference type="PANTHER" id="PTHR13847:SF201">
    <property type="entry name" value="PUTATIBE OXIDOREDUCTASE"/>
    <property type="match status" value="1"/>
</dbReference>
<dbReference type="Gene3D" id="3.50.50.60">
    <property type="entry name" value="FAD/NAD(P)-binding domain"/>
    <property type="match status" value="1"/>
</dbReference>
<dbReference type="Gene3D" id="3.30.9.10">
    <property type="entry name" value="D-Amino Acid Oxidase, subunit A, domain 2"/>
    <property type="match status" value="1"/>
</dbReference>
<dbReference type="GO" id="GO:0016491">
    <property type="term" value="F:oxidoreductase activity"/>
    <property type="evidence" value="ECO:0007669"/>
    <property type="project" value="UniProtKB-KW"/>
</dbReference>
<dbReference type="EMBL" id="CP041742">
    <property type="protein sequence ID" value="QDQ73142.1"/>
    <property type="molecule type" value="Genomic_DNA"/>
</dbReference>
<dbReference type="InterPro" id="IPR036188">
    <property type="entry name" value="FAD/NAD-bd_sf"/>
</dbReference>
<dbReference type="Proteomes" id="UP000315891">
    <property type="component" value="Chromosome"/>
</dbReference>
<dbReference type="OrthoDB" id="311718at2"/>